<feature type="transmembrane region" description="Helical" evidence="1">
    <location>
        <begin position="313"/>
        <end position="331"/>
    </location>
</feature>
<organism evidence="2 3">
    <name type="scientific">Roseibium aggregatum</name>
    <dbReference type="NCBI Taxonomy" id="187304"/>
    <lineage>
        <taxon>Bacteria</taxon>
        <taxon>Pseudomonadati</taxon>
        <taxon>Pseudomonadota</taxon>
        <taxon>Alphaproteobacteria</taxon>
        <taxon>Hyphomicrobiales</taxon>
        <taxon>Stappiaceae</taxon>
        <taxon>Roseibium</taxon>
    </lineage>
</organism>
<dbReference type="AlphaFoldDB" id="A0A926NZG8"/>
<evidence type="ECO:0000313" key="3">
    <source>
        <dbReference type="Proteomes" id="UP000598467"/>
    </source>
</evidence>
<keyword evidence="1" id="KW-1133">Transmembrane helix</keyword>
<sequence>MARTAALKGAGTGLPVFLTAGFRLYFLAAGCFAVLSIAAWIGWLGLHAAGGAFSEAPMAMAPYLWHAHEMIYGYTVAVMAGFFLTAVPNWTGSPSARSAFVATTGLVWLAGRLAIWFSAYFDPLAVAVIDLAFIPLLGLKIGSNLLKKTQLRNVIFLGLLTAMFTGNLLMHLEWLGWTDDTAIAGTRLGLYTSAAMIVIIGGRVVPGFTRNALNRRGYSGQLPQVRPALDKIAILASVLAAVASALPVPGVVLGSLCLVAGIANGMRVAGWRGLLTWREPILWVLHLAFTFLAIAYLALAAAHLTPFLDETSALHLLAIGAVGGMTLAMMTRASLGHAGRPLIVAKPIAIAYLCVFAAALVRAFGTGFLDYFQTMYLSGALWLLGFGLYVWIYLPILAFRNSAAD</sequence>
<feature type="transmembrane region" description="Helical" evidence="1">
    <location>
        <begin position="343"/>
        <end position="364"/>
    </location>
</feature>
<feature type="transmembrane region" description="Helical" evidence="1">
    <location>
        <begin position="99"/>
        <end position="118"/>
    </location>
</feature>
<evidence type="ECO:0000313" key="2">
    <source>
        <dbReference type="EMBL" id="MBD1546960.1"/>
    </source>
</evidence>
<name>A0A926NZG8_9HYPH</name>
<evidence type="ECO:0000256" key="1">
    <source>
        <dbReference type="SAM" id="Phobius"/>
    </source>
</evidence>
<dbReference type="InterPro" id="IPR010266">
    <property type="entry name" value="NnrS"/>
</dbReference>
<dbReference type="Proteomes" id="UP000598467">
    <property type="component" value="Unassembled WGS sequence"/>
</dbReference>
<feature type="transmembrane region" description="Helical" evidence="1">
    <location>
        <begin position="124"/>
        <end position="142"/>
    </location>
</feature>
<feature type="transmembrane region" description="Helical" evidence="1">
    <location>
        <begin position="154"/>
        <end position="176"/>
    </location>
</feature>
<accession>A0A926NZG8</accession>
<protein>
    <submittedName>
        <fullName evidence="2">NnrS family protein</fullName>
    </submittedName>
</protein>
<dbReference type="EMBL" id="JABFCZ010000012">
    <property type="protein sequence ID" value="MBD1546960.1"/>
    <property type="molecule type" value="Genomic_DNA"/>
</dbReference>
<feature type="transmembrane region" description="Helical" evidence="1">
    <location>
        <begin position="376"/>
        <end position="399"/>
    </location>
</feature>
<dbReference type="RefSeq" id="WP_190291720.1">
    <property type="nucleotide sequence ID" value="NZ_JABFCZ010000012.1"/>
</dbReference>
<feature type="transmembrane region" description="Helical" evidence="1">
    <location>
        <begin position="24"/>
        <end position="50"/>
    </location>
</feature>
<comment type="caution">
    <text evidence="2">The sequence shown here is derived from an EMBL/GenBank/DDBJ whole genome shotgun (WGS) entry which is preliminary data.</text>
</comment>
<dbReference type="Pfam" id="PF05940">
    <property type="entry name" value="NnrS"/>
    <property type="match status" value="1"/>
</dbReference>
<keyword evidence="1" id="KW-0812">Transmembrane</keyword>
<keyword evidence="1" id="KW-0472">Membrane</keyword>
<gene>
    <name evidence="2" type="ORF">HK439_11855</name>
</gene>
<reference evidence="2" key="1">
    <citation type="submission" date="2020-05" db="EMBL/GenBank/DDBJ databases">
        <title>Identification of trans-AT polyketide cluster in two marine bacteria, producers of a novel glutaramide-containing polyketide sesbanimide D and analogs.</title>
        <authorList>
            <person name="Kacar D."/>
            <person name="Rodriguez P."/>
            <person name="Canedo L."/>
            <person name="Gonzalez E."/>
            <person name="Galan B."/>
            <person name="De La Calle F."/>
            <person name="Garcia J.L."/>
        </authorList>
    </citation>
    <scope>NUCLEOTIDE SEQUENCE</scope>
    <source>
        <strain evidence="2">PHM038</strain>
    </source>
</reference>
<feature type="transmembrane region" description="Helical" evidence="1">
    <location>
        <begin position="281"/>
        <end position="301"/>
    </location>
</feature>
<proteinExistence type="predicted"/>
<feature type="transmembrane region" description="Helical" evidence="1">
    <location>
        <begin position="70"/>
        <end position="87"/>
    </location>
</feature>